<dbReference type="EMBL" id="BPLR01019368">
    <property type="protein sequence ID" value="GIX67033.1"/>
    <property type="molecule type" value="Genomic_DNA"/>
</dbReference>
<reference evidence="1 2" key="1">
    <citation type="submission" date="2021-06" db="EMBL/GenBank/DDBJ databases">
        <title>Caerostris extrusa draft genome.</title>
        <authorList>
            <person name="Kono N."/>
            <person name="Arakawa K."/>
        </authorList>
    </citation>
    <scope>NUCLEOTIDE SEQUENCE [LARGE SCALE GENOMIC DNA]</scope>
</reference>
<name>A0AAV4M3S0_CAEEX</name>
<accession>A0AAV4M3S0</accession>
<sequence>MASISTSESRGARAPLGAKISLYYSIEGAQPVRMATDFGRDDPIEVPFPVFRTESLVLIDFPFAMFEPENLGPVEFPFVVFRSESLNRLSFLLLCSDLRTFPLLTSNLLYLQLTALTLLNSLCGVQT</sequence>
<dbReference type="Proteomes" id="UP001054945">
    <property type="component" value="Unassembled WGS sequence"/>
</dbReference>
<evidence type="ECO:0000313" key="1">
    <source>
        <dbReference type="EMBL" id="GIX67033.1"/>
    </source>
</evidence>
<proteinExistence type="predicted"/>
<keyword evidence="2" id="KW-1185">Reference proteome</keyword>
<evidence type="ECO:0000313" key="2">
    <source>
        <dbReference type="Proteomes" id="UP001054945"/>
    </source>
</evidence>
<protein>
    <submittedName>
        <fullName evidence="1">Uncharacterized protein</fullName>
    </submittedName>
</protein>
<organism evidence="1 2">
    <name type="scientific">Caerostris extrusa</name>
    <name type="common">Bark spider</name>
    <name type="synonym">Caerostris bankana</name>
    <dbReference type="NCBI Taxonomy" id="172846"/>
    <lineage>
        <taxon>Eukaryota</taxon>
        <taxon>Metazoa</taxon>
        <taxon>Ecdysozoa</taxon>
        <taxon>Arthropoda</taxon>
        <taxon>Chelicerata</taxon>
        <taxon>Arachnida</taxon>
        <taxon>Araneae</taxon>
        <taxon>Araneomorphae</taxon>
        <taxon>Entelegynae</taxon>
        <taxon>Araneoidea</taxon>
        <taxon>Araneidae</taxon>
        <taxon>Caerostris</taxon>
    </lineage>
</organism>
<comment type="caution">
    <text evidence="1">The sequence shown here is derived from an EMBL/GenBank/DDBJ whole genome shotgun (WGS) entry which is preliminary data.</text>
</comment>
<dbReference type="AlphaFoldDB" id="A0AAV4M3S0"/>
<gene>
    <name evidence="1" type="ORF">CEXT_190381</name>
</gene>